<evidence type="ECO:0000256" key="1">
    <source>
        <dbReference type="SAM" id="MobiDB-lite"/>
    </source>
</evidence>
<feature type="domain" description="MULE transposase" evidence="2">
    <location>
        <begin position="856"/>
        <end position="920"/>
    </location>
</feature>
<dbReference type="InterPro" id="IPR018289">
    <property type="entry name" value="MULE_transposase_dom"/>
</dbReference>
<feature type="compositionally biased region" description="Acidic residues" evidence="1">
    <location>
        <begin position="741"/>
        <end position="752"/>
    </location>
</feature>
<feature type="region of interest" description="Disordered" evidence="1">
    <location>
        <begin position="14"/>
        <end position="42"/>
    </location>
</feature>
<feature type="compositionally biased region" description="Acidic residues" evidence="1">
    <location>
        <begin position="779"/>
        <end position="791"/>
    </location>
</feature>
<keyword evidence="3" id="KW-1185">Reference proteome</keyword>
<feature type="compositionally biased region" description="Basic residues" evidence="1">
    <location>
        <begin position="562"/>
        <end position="590"/>
    </location>
</feature>
<feature type="region of interest" description="Disordered" evidence="1">
    <location>
        <begin position="533"/>
        <end position="552"/>
    </location>
</feature>
<evidence type="ECO:0000313" key="4">
    <source>
        <dbReference type="WBParaSite" id="maker-uti_cns_0011421-snap-gene-0.2-mRNA-1"/>
    </source>
</evidence>
<reference evidence="4" key="1">
    <citation type="submission" date="2016-11" db="UniProtKB">
        <authorList>
            <consortium name="WormBaseParasite"/>
        </authorList>
    </citation>
    <scope>IDENTIFICATION</scope>
</reference>
<feature type="compositionally biased region" description="Acidic residues" evidence="1">
    <location>
        <begin position="817"/>
        <end position="829"/>
    </location>
</feature>
<feature type="compositionally biased region" description="Basic and acidic residues" evidence="1">
    <location>
        <begin position="30"/>
        <end position="42"/>
    </location>
</feature>
<dbReference type="AlphaFoldDB" id="A0A1I8IC46"/>
<protein>
    <submittedName>
        <fullName evidence="4">MULE domain-containing protein</fullName>
    </submittedName>
</protein>
<feature type="compositionally biased region" description="Acidic residues" evidence="1">
    <location>
        <begin position="798"/>
        <end position="809"/>
    </location>
</feature>
<feature type="region of interest" description="Disordered" evidence="1">
    <location>
        <begin position="559"/>
        <end position="597"/>
    </location>
</feature>
<organism evidence="3 4">
    <name type="scientific">Macrostomum lignano</name>
    <dbReference type="NCBI Taxonomy" id="282301"/>
    <lineage>
        <taxon>Eukaryota</taxon>
        <taxon>Metazoa</taxon>
        <taxon>Spiralia</taxon>
        <taxon>Lophotrochozoa</taxon>
        <taxon>Platyhelminthes</taxon>
        <taxon>Rhabditophora</taxon>
        <taxon>Macrostomorpha</taxon>
        <taxon>Macrostomida</taxon>
        <taxon>Macrostomidae</taxon>
        <taxon>Macrostomum</taxon>
    </lineage>
</organism>
<accession>A0A1I8IC46</accession>
<feature type="compositionally biased region" description="Acidic residues" evidence="1">
    <location>
        <begin position="760"/>
        <end position="772"/>
    </location>
</feature>
<name>A0A1I8IC46_9PLAT</name>
<proteinExistence type="predicted"/>
<dbReference type="Pfam" id="PF10551">
    <property type="entry name" value="MULE"/>
    <property type="match status" value="1"/>
</dbReference>
<feature type="region of interest" description="Disordered" evidence="1">
    <location>
        <begin position="732"/>
        <end position="845"/>
    </location>
</feature>
<evidence type="ECO:0000313" key="3">
    <source>
        <dbReference type="Proteomes" id="UP000095280"/>
    </source>
</evidence>
<evidence type="ECO:0000259" key="2">
    <source>
        <dbReference type="Pfam" id="PF10551"/>
    </source>
</evidence>
<dbReference type="PANTHER" id="PTHR47027:SF27">
    <property type="entry name" value="REVERSE TRANSCRIPTASE DOMAIN-CONTAINING PROTEIN"/>
    <property type="match status" value="1"/>
</dbReference>
<dbReference type="Proteomes" id="UP000095280">
    <property type="component" value="Unplaced"/>
</dbReference>
<dbReference type="PANTHER" id="PTHR47027">
    <property type="entry name" value="REVERSE TRANSCRIPTASE DOMAIN-CONTAINING PROTEIN"/>
    <property type="match status" value="1"/>
</dbReference>
<dbReference type="WBParaSite" id="maker-uti_cns_0011421-snap-gene-0.2-mRNA-1">
    <property type="protein sequence ID" value="maker-uti_cns_0011421-snap-gene-0.2-mRNA-1"/>
    <property type="gene ID" value="maker-uti_cns_0011421-snap-gene-0.2"/>
</dbReference>
<sequence length="979" mass="106861">RGSSVAGCICADRVEPVPSGGRQNPADSEPADRAESQKFAADSHRTRAVLHRQYSIMTDNKASSSVRVEGVTADAKRIAGQVGLQQLISLSAIMRSQQLLSRLHVEHLKNIANAKGQITGTISLKSLDGLHKNFLTLGTAAACASIDYGAGVRHAPIVGPGIVAEVSSVYVFCSVVLAVRLGGVLVIFDNIPDEHREEAGLSKQRGANILRANPPKIIAPIGPTDGLTNGYRIALTTSLQRRPVRDLRPVVYAGPRRLRHAPEPCPARPARVPDRARVVAYGTRRRDRISRRPIRRRIRLGNCASPWPRGPLCRVGAVRVRALARRRGPAMLIDAIMSLYRDTRAAVVTTDGLSDLFDTSSGVLQGDTLAPFLFVLLLDWRFTYLGGLVPHVEEDFRRRRGLAWAAFRSIRAVLQSEALPDRQRARLWQAVVETVLLYNAETLTATLERQLDSTHPGLLRAAFRADKSVGTEALYDRAKLQRPSTILRRRRLQLAGHVIRAEGYCPQPVQDVLLLTLQGPFRRAASSSVSTADFSAGAELPPPPPPPADERLLDVEPCCSRRSSRSLSRSRSRSFSRFSRRRRSRSRSRSRSSFSSSFGESRRIGQAVPFLILVKHALTAGIDSYKQLLAGHIYLPQQPVAYHRSNWIGKFAEAKRLQFAIGASYPFPTTLSNSRIIEFGARSLMPPTNTAVAGLSVPAAAPAAAAPTAPMGTGPFLLLADNEVAVVAADEEREQVATASESEDGAAADEEREQVATASESEDGAAADEESEQVATASESEDGAAADEESEQVATASESEDGAAADEEREQVATASESEDGAAADEESEQVATASESEDGAAADEEREPFIVGVVLVPLVFVLMSGRKKRDYKAILREIRRLVPNMDPTSFVLDFEHSVWKAIRRVFPNANVRGCNFHWTQAVWRKVQNIGDFNSPIKKMKARKSSSGKLWPCLICLRTLLWQPLTSFGQKMPLQLTNV</sequence>
<feature type="compositionally biased region" description="Acidic residues" evidence="1">
    <location>
        <begin position="836"/>
        <end position="845"/>
    </location>
</feature>